<dbReference type="OrthoDB" id="2849101at2"/>
<gene>
    <name evidence="2" type="ORF">B5M42_05045</name>
</gene>
<proteinExistence type="predicted"/>
<reference evidence="2 3" key="1">
    <citation type="submission" date="2017-03" db="EMBL/GenBank/DDBJ databases">
        <title>Isolation of Levoglucosan Utilizing Bacteria.</title>
        <authorList>
            <person name="Arya A.S."/>
        </authorList>
    </citation>
    <scope>NUCLEOTIDE SEQUENCE [LARGE SCALE GENOMIC DNA]</scope>
    <source>
        <strain evidence="2 3">MEC069</strain>
    </source>
</reference>
<accession>A0A4Y8Q880</accession>
<comment type="caution">
    <text evidence="2">The sequence shown here is derived from an EMBL/GenBank/DDBJ whole genome shotgun (WGS) entry which is preliminary data.</text>
</comment>
<feature type="transmembrane region" description="Helical" evidence="1">
    <location>
        <begin position="184"/>
        <end position="205"/>
    </location>
</feature>
<evidence type="ECO:0008006" key="4">
    <source>
        <dbReference type="Google" id="ProtNLM"/>
    </source>
</evidence>
<keyword evidence="1" id="KW-0472">Membrane</keyword>
<protein>
    <recommendedName>
        <fullName evidence="4">ABC-2 transporter permease</fullName>
    </recommendedName>
</protein>
<evidence type="ECO:0000313" key="3">
    <source>
        <dbReference type="Proteomes" id="UP000298246"/>
    </source>
</evidence>
<dbReference type="Pfam" id="PF13346">
    <property type="entry name" value="ABC2_membrane_5"/>
    <property type="match status" value="1"/>
</dbReference>
<feature type="transmembrane region" description="Helical" evidence="1">
    <location>
        <begin position="78"/>
        <end position="98"/>
    </location>
</feature>
<evidence type="ECO:0000313" key="2">
    <source>
        <dbReference type="EMBL" id="TFE90637.1"/>
    </source>
</evidence>
<organism evidence="2 3">
    <name type="scientific">Paenibacillus athensensis</name>
    <dbReference type="NCBI Taxonomy" id="1967502"/>
    <lineage>
        <taxon>Bacteria</taxon>
        <taxon>Bacillati</taxon>
        <taxon>Bacillota</taxon>
        <taxon>Bacilli</taxon>
        <taxon>Bacillales</taxon>
        <taxon>Paenibacillaceae</taxon>
        <taxon>Paenibacillus</taxon>
    </lineage>
</organism>
<dbReference type="Proteomes" id="UP000298246">
    <property type="component" value="Unassembled WGS sequence"/>
</dbReference>
<dbReference type="AlphaFoldDB" id="A0A4Y8Q880"/>
<sequence length="217" mass="24277">MLNLLRKEFKLAVNPFFYTLPFLTGALMLVPAWLYFLVTLYFCFITIPNMFGGFKSQNDLIFTSMLPVRKSDIVKAKIVFIVILELLHIGVASLYGLLSRHLYPHLIYFFYSPTAGFWGLSFVMLAIFNLIMFPMYYKTAYKFGPATLASVTGAVAFAGIAEWLGVQNAVIHDLFKGAGAANGLLQFALLLAGMAVFALCTLAAYKISVKRFEKVEM</sequence>
<keyword evidence="1" id="KW-0812">Transmembrane</keyword>
<name>A0A4Y8Q880_9BACL</name>
<feature type="transmembrane region" description="Helical" evidence="1">
    <location>
        <begin position="20"/>
        <end position="47"/>
    </location>
</feature>
<dbReference type="InterPro" id="IPR025699">
    <property type="entry name" value="ABC2_memb-like"/>
</dbReference>
<keyword evidence="1" id="KW-1133">Transmembrane helix</keyword>
<dbReference type="EMBL" id="MYFO01000004">
    <property type="protein sequence ID" value="TFE90637.1"/>
    <property type="molecule type" value="Genomic_DNA"/>
</dbReference>
<dbReference type="RefSeq" id="WP_134750382.1">
    <property type="nucleotide sequence ID" value="NZ_MYFO02000008.1"/>
</dbReference>
<feature type="transmembrane region" description="Helical" evidence="1">
    <location>
        <begin position="110"/>
        <end position="131"/>
    </location>
</feature>
<evidence type="ECO:0000256" key="1">
    <source>
        <dbReference type="SAM" id="Phobius"/>
    </source>
</evidence>
<feature type="transmembrane region" description="Helical" evidence="1">
    <location>
        <begin position="143"/>
        <end position="164"/>
    </location>
</feature>
<keyword evidence="3" id="KW-1185">Reference proteome</keyword>